<accession>A0A1L7WKQ5</accession>
<feature type="compositionally biased region" description="Low complexity" evidence="2">
    <location>
        <begin position="197"/>
        <end position="207"/>
    </location>
</feature>
<dbReference type="GO" id="GO:0000444">
    <property type="term" value="C:MIS12/MIND type complex"/>
    <property type="evidence" value="ECO:0007669"/>
    <property type="project" value="InterPro"/>
</dbReference>
<feature type="compositionally biased region" description="Basic and acidic residues" evidence="2">
    <location>
        <begin position="74"/>
        <end position="87"/>
    </location>
</feature>
<feature type="region of interest" description="Disordered" evidence="2">
    <location>
        <begin position="184"/>
        <end position="207"/>
    </location>
</feature>
<dbReference type="Proteomes" id="UP000184330">
    <property type="component" value="Unassembled WGS sequence"/>
</dbReference>
<dbReference type="PANTHER" id="PTHR14778:SF2">
    <property type="entry name" value="KINETOCHORE-ASSOCIATED PROTEIN DSN1 HOMOLOG"/>
    <property type="match status" value="1"/>
</dbReference>
<evidence type="ECO:0000313" key="3">
    <source>
        <dbReference type="EMBL" id="CZR53355.1"/>
    </source>
</evidence>
<protein>
    <recommendedName>
        <fullName evidence="5">Kinetochore protein mis13</fullName>
    </recommendedName>
</protein>
<dbReference type="Pfam" id="PF08202">
    <property type="entry name" value="MIS13"/>
    <property type="match status" value="1"/>
</dbReference>
<dbReference type="EMBL" id="FJOG01000003">
    <property type="protein sequence ID" value="CZR53355.1"/>
    <property type="molecule type" value="Genomic_DNA"/>
</dbReference>
<evidence type="ECO:0000313" key="4">
    <source>
        <dbReference type="Proteomes" id="UP000184330"/>
    </source>
</evidence>
<name>A0A1L7WKQ5_9HELO</name>
<proteinExistence type="predicted"/>
<dbReference type="GO" id="GO:0051301">
    <property type="term" value="P:cell division"/>
    <property type="evidence" value="ECO:0007669"/>
    <property type="project" value="InterPro"/>
</dbReference>
<feature type="coiled-coil region" evidence="1">
    <location>
        <begin position="314"/>
        <end position="341"/>
    </location>
</feature>
<keyword evidence="1" id="KW-0175">Coiled coil</keyword>
<dbReference type="InterPro" id="IPR013218">
    <property type="entry name" value="Dsn1/Mis13"/>
</dbReference>
<reference evidence="3 4" key="1">
    <citation type="submission" date="2016-03" db="EMBL/GenBank/DDBJ databases">
        <authorList>
            <person name="Ploux O."/>
        </authorList>
    </citation>
    <scope>NUCLEOTIDE SEQUENCE [LARGE SCALE GENOMIC DNA]</scope>
    <source>
        <strain evidence="3 4">UAMH 11012</strain>
    </source>
</reference>
<dbReference type="PANTHER" id="PTHR14778">
    <property type="entry name" value="KINETOCHORE-ASSOCIATED PROTEIN DSN1 HOMOLOG"/>
    <property type="match status" value="1"/>
</dbReference>
<dbReference type="GO" id="GO:0007059">
    <property type="term" value="P:chromosome segregation"/>
    <property type="evidence" value="ECO:0007669"/>
    <property type="project" value="InterPro"/>
</dbReference>
<keyword evidence="4" id="KW-1185">Reference proteome</keyword>
<organism evidence="3 4">
    <name type="scientific">Phialocephala subalpina</name>
    <dbReference type="NCBI Taxonomy" id="576137"/>
    <lineage>
        <taxon>Eukaryota</taxon>
        <taxon>Fungi</taxon>
        <taxon>Dikarya</taxon>
        <taxon>Ascomycota</taxon>
        <taxon>Pezizomycotina</taxon>
        <taxon>Leotiomycetes</taxon>
        <taxon>Helotiales</taxon>
        <taxon>Mollisiaceae</taxon>
        <taxon>Phialocephala</taxon>
        <taxon>Phialocephala fortinii species complex</taxon>
    </lineage>
</organism>
<evidence type="ECO:0000256" key="2">
    <source>
        <dbReference type="SAM" id="MobiDB-lite"/>
    </source>
</evidence>
<feature type="compositionally biased region" description="Polar residues" evidence="2">
    <location>
        <begin position="122"/>
        <end position="138"/>
    </location>
</feature>
<evidence type="ECO:0008006" key="5">
    <source>
        <dbReference type="Google" id="ProtNLM"/>
    </source>
</evidence>
<sequence length="475" mass="52910">MTTILQTRMPLDTLSMSSNQPTGRRRSKRIAAYDEEDGDFVFTRASKRTKTAPVQPEPAPTLAPVPSAKRGRKPKEPKEPPKERDNEATTTAKKPRGRKMSFSTPKAEEDTLIVPKKRKNTRSSTGKAPETNGNGNTSRPEHTDHDGIDLVKGESVNGTNGSIGDPTKHSTVIALPFSDTPIINRNKELRKKGGNGARRSSLGLRGRRASSLIDNGHSAIPHREVETSEFYKHIEAEGLSEPRRMKQLLTWTGERCMGEKPAHGDADNGAELAARMIKETLLKDFANKSEFSDWFNREETAPPAKVIKKLNPRNIELEENLVGLEARLKLLREERDQWKALAKPPPSLPPLFPDETANLEPSRIDASLLDPEQAAILAEISSSSALDLRKQASDRLQALQSGLEFKVDQFTDGVHKLEQYQEIVGKVADKILALSAVRLEERDRKEKEEIGTRDIPMQEVLRSLSRILPESNNSR</sequence>
<gene>
    <name evidence="3" type="ORF">PAC_03233</name>
</gene>
<evidence type="ECO:0000256" key="1">
    <source>
        <dbReference type="SAM" id="Coils"/>
    </source>
</evidence>
<dbReference type="STRING" id="576137.A0A1L7WKQ5"/>
<feature type="compositionally biased region" description="Basic and acidic residues" evidence="2">
    <location>
        <begin position="139"/>
        <end position="152"/>
    </location>
</feature>
<dbReference type="OrthoDB" id="3364649at2759"/>
<dbReference type="AlphaFoldDB" id="A0A1L7WKQ5"/>
<feature type="region of interest" description="Disordered" evidence="2">
    <location>
        <begin position="1"/>
        <end position="171"/>
    </location>
</feature>